<comment type="caution">
    <text evidence="2">The sequence shown here is derived from an EMBL/GenBank/DDBJ whole genome shotgun (WGS) entry which is preliminary data.</text>
</comment>
<dbReference type="Proteomes" id="UP000253090">
    <property type="component" value="Unassembled WGS sequence"/>
</dbReference>
<keyword evidence="3" id="KW-1185">Reference proteome</keyword>
<dbReference type="AlphaFoldDB" id="A0A369BPP6"/>
<dbReference type="InterPro" id="IPR048844">
    <property type="entry name" value="LpdD_chaperone-like"/>
</dbReference>
<feature type="domain" description="Prenylated flavin chaperone LpdD-like" evidence="1">
    <location>
        <begin position="6"/>
        <end position="106"/>
    </location>
</feature>
<dbReference type="EMBL" id="QPJW01000001">
    <property type="protein sequence ID" value="RCX23590.1"/>
    <property type="molecule type" value="Genomic_DNA"/>
</dbReference>
<dbReference type="RefSeq" id="WP_114495449.1">
    <property type="nucleotide sequence ID" value="NZ_QPJW01000001.1"/>
</dbReference>
<gene>
    <name evidence="2" type="ORF">DFP94_1011189</name>
</gene>
<evidence type="ECO:0000259" key="1">
    <source>
        <dbReference type="Pfam" id="PF21758"/>
    </source>
</evidence>
<sequence>MNSFDDIKLQVIPMGRDLLLTMTGGEAHIGAASTAYLTEQGIEVQTSALPGHKEHVLTAGLAKRAAEYYQRTVTVVMGIHYDGLNREEIQQISQITKSLLEQLLAESRTEGSL</sequence>
<accession>A0A369BPP6</accession>
<evidence type="ECO:0000313" key="3">
    <source>
        <dbReference type="Proteomes" id="UP000253090"/>
    </source>
</evidence>
<dbReference type="OrthoDB" id="2474789at2"/>
<protein>
    <recommendedName>
        <fullName evidence="1">Prenylated flavin chaperone LpdD-like domain-containing protein</fullName>
    </recommendedName>
</protein>
<reference evidence="2 3" key="1">
    <citation type="submission" date="2018-07" db="EMBL/GenBank/DDBJ databases">
        <title>Genomic Encyclopedia of Type Strains, Phase III (KMG-III): the genomes of soil and plant-associated and newly described type strains.</title>
        <authorList>
            <person name="Whitman W."/>
        </authorList>
    </citation>
    <scope>NUCLEOTIDE SEQUENCE [LARGE SCALE GENOMIC DNA]</scope>
    <source>
        <strain evidence="2 3">CECT 8333</strain>
    </source>
</reference>
<organism evidence="2 3">
    <name type="scientific">Fontibacillus phaseoli</name>
    <dbReference type="NCBI Taxonomy" id="1416533"/>
    <lineage>
        <taxon>Bacteria</taxon>
        <taxon>Bacillati</taxon>
        <taxon>Bacillota</taxon>
        <taxon>Bacilli</taxon>
        <taxon>Bacillales</taxon>
        <taxon>Paenibacillaceae</taxon>
        <taxon>Fontibacillus</taxon>
    </lineage>
</organism>
<name>A0A369BPP6_9BACL</name>
<dbReference type="Pfam" id="PF21758">
    <property type="entry name" value="PAC_bac"/>
    <property type="match status" value="1"/>
</dbReference>
<evidence type="ECO:0000313" key="2">
    <source>
        <dbReference type="EMBL" id="RCX23590.1"/>
    </source>
</evidence>
<proteinExistence type="predicted"/>